<name>A0A1I4WJV1_9FLAO</name>
<evidence type="ECO:0000313" key="3">
    <source>
        <dbReference type="Proteomes" id="UP000199149"/>
    </source>
</evidence>
<dbReference type="InterPro" id="IPR058060">
    <property type="entry name" value="HYC_CC_PP"/>
</dbReference>
<dbReference type="AlphaFoldDB" id="A0A1I4WJV1"/>
<feature type="transmembrane region" description="Helical" evidence="1">
    <location>
        <begin position="7"/>
        <end position="26"/>
    </location>
</feature>
<dbReference type="Proteomes" id="UP000199149">
    <property type="component" value="Unassembled WGS sequence"/>
</dbReference>
<evidence type="ECO:0000313" key="2">
    <source>
        <dbReference type="EMBL" id="SFN13249.1"/>
    </source>
</evidence>
<keyword evidence="1" id="KW-0812">Transmembrane</keyword>
<evidence type="ECO:0000256" key="1">
    <source>
        <dbReference type="SAM" id="Phobius"/>
    </source>
</evidence>
<reference evidence="3" key="1">
    <citation type="submission" date="2016-10" db="EMBL/GenBank/DDBJ databases">
        <authorList>
            <person name="Varghese N."/>
            <person name="Submissions S."/>
        </authorList>
    </citation>
    <scope>NUCLEOTIDE SEQUENCE [LARGE SCALE GENOMIC DNA]</scope>
    <source>
        <strain evidence="3">XJ109</strain>
    </source>
</reference>
<sequence length="148" mass="16873">MQQYIRYVLSLILIFSNLSVAFSMHFCQGAMEEIKMNHLDNKSCEIETATSCCPPKSEKNHCEIADGESKQQDDCCKDVSYSDKIAEKQVVKVLKLVPIDFLAVEVLQLKTPILDFKVEETLFLLDSYVESNAPPNYIFNSQLTFYEG</sequence>
<dbReference type="NCBIfam" id="NF047658">
    <property type="entry name" value="HYC_CC_PP"/>
    <property type="match status" value="1"/>
</dbReference>
<dbReference type="STRING" id="684065.SAMN05421738_10719"/>
<keyword evidence="3" id="KW-1185">Reference proteome</keyword>
<keyword evidence="1" id="KW-0472">Membrane</keyword>
<proteinExistence type="predicted"/>
<keyword evidence="1" id="KW-1133">Transmembrane helix</keyword>
<dbReference type="EMBL" id="FOUZ01000007">
    <property type="protein sequence ID" value="SFN13249.1"/>
    <property type="molecule type" value="Genomic_DNA"/>
</dbReference>
<gene>
    <name evidence="2" type="ORF">SAMN05421738_10719</name>
</gene>
<accession>A0A1I4WJV1</accession>
<dbReference type="RefSeq" id="WP_125113339.1">
    <property type="nucleotide sequence ID" value="NZ_FOUZ01000007.1"/>
</dbReference>
<dbReference type="OrthoDB" id="1446897at2"/>
<organism evidence="2 3">
    <name type="scientific">Algoriella xinjiangensis</name>
    <dbReference type="NCBI Taxonomy" id="684065"/>
    <lineage>
        <taxon>Bacteria</taxon>
        <taxon>Pseudomonadati</taxon>
        <taxon>Bacteroidota</taxon>
        <taxon>Flavobacteriia</taxon>
        <taxon>Flavobacteriales</taxon>
        <taxon>Weeksellaceae</taxon>
        <taxon>Algoriella</taxon>
    </lineage>
</organism>
<protein>
    <submittedName>
        <fullName evidence="2">Uncharacterized protein</fullName>
    </submittedName>
</protein>